<evidence type="ECO:0000313" key="18">
    <source>
        <dbReference type="Proteomes" id="UP000000719"/>
    </source>
</evidence>
<dbReference type="Pfam" id="PF17753">
    <property type="entry name" value="Ig_mannosidase"/>
    <property type="match status" value="1"/>
</dbReference>
<dbReference type="eggNOG" id="COG3250">
    <property type="taxonomic scope" value="Bacteria"/>
</dbReference>
<keyword evidence="18" id="KW-1185">Reference proteome</keyword>
<proteinExistence type="inferred from homology"/>
<evidence type="ECO:0000256" key="12">
    <source>
        <dbReference type="ARBA" id="ARBA00041614"/>
    </source>
</evidence>
<dbReference type="OrthoDB" id="9801077at2"/>
<dbReference type="CAZy" id="GH2">
    <property type="family name" value="Glycoside Hydrolase Family 2"/>
</dbReference>
<dbReference type="SUPFAM" id="SSF51445">
    <property type="entry name" value="(Trans)glycosidases"/>
    <property type="match status" value="1"/>
</dbReference>
<dbReference type="Gene3D" id="2.60.40.10">
    <property type="entry name" value="Immunoglobulins"/>
    <property type="match status" value="3"/>
</dbReference>
<reference evidence="17 18" key="1">
    <citation type="journal article" date="2009" name="PLoS ONE">
        <title>Genome analysis of the anaerobic thermohalophilic bacterium Halothermothrix orenii.</title>
        <authorList>
            <person name="Mavromatis K."/>
            <person name="Ivanova N."/>
            <person name="Anderson I."/>
            <person name="Lykidis A."/>
            <person name="Hooper S.D."/>
            <person name="Sun H."/>
            <person name="Kunin V."/>
            <person name="Lapidus A."/>
            <person name="Hugenholtz P."/>
            <person name="Patel B."/>
            <person name="Kyrpides N.C."/>
        </authorList>
    </citation>
    <scope>NUCLEOTIDE SEQUENCE [LARGE SCALE GENOMIC DNA]</scope>
    <source>
        <strain evidence="18">H 168 / OCM 544 / DSM 9562</strain>
    </source>
</reference>
<evidence type="ECO:0000256" key="6">
    <source>
        <dbReference type="ARBA" id="ARBA00022525"/>
    </source>
</evidence>
<organism evidence="17 18">
    <name type="scientific">Halothermothrix orenii (strain H 168 / OCM 544 / DSM 9562)</name>
    <dbReference type="NCBI Taxonomy" id="373903"/>
    <lineage>
        <taxon>Bacteria</taxon>
        <taxon>Bacillati</taxon>
        <taxon>Bacillota</taxon>
        <taxon>Clostridia</taxon>
        <taxon>Halanaerobiales</taxon>
        <taxon>Halothermotrichaceae</taxon>
        <taxon>Halothermothrix</taxon>
    </lineage>
</organism>
<dbReference type="InterPro" id="IPR008979">
    <property type="entry name" value="Galactose-bd-like_sf"/>
</dbReference>
<dbReference type="InterPro" id="IPR017853">
    <property type="entry name" value="GH"/>
</dbReference>
<dbReference type="GO" id="GO:0006516">
    <property type="term" value="P:glycoprotein catabolic process"/>
    <property type="evidence" value="ECO:0007669"/>
    <property type="project" value="TreeGrafter"/>
</dbReference>
<feature type="domain" description="Glycoside hydrolase family 2 immunoglobulin-like beta-sandwich" evidence="13">
    <location>
        <begin position="196"/>
        <end position="299"/>
    </location>
</feature>
<evidence type="ECO:0000256" key="8">
    <source>
        <dbReference type="ARBA" id="ARBA00023180"/>
    </source>
</evidence>
<evidence type="ECO:0000256" key="7">
    <source>
        <dbReference type="ARBA" id="ARBA00022801"/>
    </source>
</evidence>
<keyword evidence="6" id="KW-0964">Secreted</keyword>
<evidence type="ECO:0000256" key="1">
    <source>
        <dbReference type="ARBA" id="ARBA00000829"/>
    </source>
</evidence>
<feature type="domain" description="Beta-mannosidase Ig-fold" evidence="14">
    <location>
        <begin position="758"/>
        <end position="816"/>
    </location>
</feature>
<keyword evidence="8" id="KW-0325">Glycoprotein</keyword>
<dbReference type="PANTHER" id="PTHR43730:SF1">
    <property type="entry name" value="BETA-MANNOSIDASE"/>
    <property type="match status" value="1"/>
</dbReference>
<evidence type="ECO:0000259" key="15">
    <source>
        <dbReference type="Pfam" id="PF17786"/>
    </source>
</evidence>
<dbReference type="InterPro" id="IPR006102">
    <property type="entry name" value="Ig-like_GH2"/>
</dbReference>
<evidence type="ECO:0000256" key="11">
    <source>
        <dbReference type="ARBA" id="ARBA00041069"/>
    </source>
</evidence>
<evidence type="ECO:0000259" key="14">
    <source>
        <dbReference type="Pfam" id="PF17753"/>
    </source>
</evidence>
<protein>
    <recommendedName>
        <fullName evidence="11">Beta-mannosidase B</fullName>
        <ecNumber evidence="5">3.2.1.25</ecNumber>
    </recommendedName>
    <alternativeName>
        <fullName evidence="12">Mannanase B</fullName>
    </alternativeName>
</protein>
<dbReference type="InterPro" id="IPR054593">
    <property type="entry name" value="Beta-mannosidase-like_N2"/>
</dbReference>
<dbReference type="FunFam" id="3.20.20.80:FF:000050">
    <property type="entry name" value="Beta-mannosidase B"/>
    <property type="match status" value="1"/>
</dbReference>
<dbReference type="HOGENOM" id="CLU_005015_3_2_9"/>
<keyword evidence="9 17" id="KW-0326">Glycosidase</keyword>
<dbReference type="InterPro" id="IPR013783">
    <property type="entry name" value="Ig-like_fold"/>
</dbReference>
<feature type="domain" description="Mannosidase Ig/CBM-like" evidence="15">
    <location>
        <begin position="668"/>
        <end position="753"/>
    </location>
</feature>
<dbReference type="Pfam" id="PF00703">
    <property type="entry name" value="Glyco_hydro_2"/>
    <property type="match status" value="1"/>
</dbReference>
<dbReference type="KEGG" id="hor:Hore_13110"/>
<dbReference type="AlphaFoldDB" id="B8CXP2"/>
<dbReference type="PANTHER" id="PTHR43730">
    <property type="entry name" value="BETA-MANNOSIDASE"/>
    <property type="match status" value="1"/>
</dbReference>
<feature type="domain" description="Beta-mannosidase-like galactose-binding" evidence="16">
    <location>
        <begin position="26"/>
        <end position="185"/>
    </location>
</feature>
<evidence type="ECO:0000256" key="9">
    <source>
        <dbReference type="ARBA" id="ARBA00023295"/>
    </source>
</evidence>
<comment type="subunit">
    <text evidence="4">Homodimer.</text>
</comment>
<sequence length="837" mass="98506">MIIKDNWKIAYFDVNEINSAEVASKDYIDHFWIPATVPGDVHSTLINRKIIDNPFKGHNDQKSRWIEKKEWWYRTEFEYKEHLKDDEKVELIFEGLDTFATVFLNGRELGSTDNMFIPHIFEVTNLINYGKNVIAVKFDPINKHVKNKNKDLWSGFSKERVWVRKAQMNFGWDWGPRLVTTGIWKEVHIKKRKCAKIDSVFVKTIDISNNNAKIEIDIDLDNYTHANNLKLEVSLKHKNKEFNLKKKVERNKEVIYLNVKEPKLWWTHDLGEPNLYNLIVKLYKGDILIDEYKKEVGIRSLKLQHKDENGNKVFTFLLNGVKVFAKGANWIPPDSLFGAVDDKRYKNLITMARKANMNMLRVWGGGIYEKDVFYQECNRQGILVWQDFMFACALYPDYNKDFINNVEKEIISVVKKLRNDPCIALWCGNNENDWLYEKMYSDGDIKTDFYGKKIYHELLPGLLLNLDPTRPYWPSSPYGGNDHNDPREGDTHNWYVWHGQVEPRKFGEKTKIDYSVEGVSFKNYKKDISRFVSEFGMHASSNEYTLKDNIPKGQFYWGSPEMDYRNKDYHHQKGILLMEDYTGIPDDIEKYIKYSMLTQAEGLKFGVEHYRRRKPMTSGTLIWQLNDCWPGTSWSMIDYYLLPKASYYYARNFYNPYLISLNYEPNKKIELWVINDLLEDIYDEIQLDIIDFYGKIIFRDKVSVDIKANSSLKIKEYSIDIVKDVKLEEIAFALRSGKGHTSKNIYFLSDQKNLNLPCPRIIVEINEQKDELKLKTDKMARFVTLNLPSKNVVFSDNYFDLLPGELKQIKLVNRGRKKIPYEQLTVSDITGTEAIIK</sequence>
<dbReference type="GO" id="GO:0005975">
    <property type="term" value="P:carbohydrate metabolic process"/>
    <property type="evidence" value="ECO:0007669"/>
    <property type="project" value="InterPro"/>
</dbReference>
<evidence type="ECO:0000256" key="4">
    <source>
        <dbReference type="ARBA" id="ARBA00011738"/>
    </source>
</evidence>
<dbReference type="Pfam" id="PF17786">
    <property type="entry name" value="Mannosidase_ig"/>
    <property type="match status" value="1"/>
</dbReference>
<dbReference type="SUPFAM" id="SSF49785">
    <property type="entry name" value="Galactose-binding domain-like"/>
    <property type="match status" value="1"/>
</dbReference>
<evidence type="ECO:0000256" key="5">
    <source>
        <dbReference type="ARBA" id="ARBA00012754"/>
    </source>
</evidence>
<evidence type="ECO:0000313" key="17">
    <source>
        <dbReference type="EMBL" id="ACL70061.1"/>
    </source>
</evidence>
<gene>
    <name evidence="17" type="ordered locus">Hore_13110</name>
</gene>
<comment type="pathway">
    <text evidence="3">Glycan metabolism; N-glycan degradation.</text>
</comment>
<comment type="subcellular location">
    <subcellularLocation>
        <location evidence="2">Secreted</location>
    </subcellularLocation>
</comment>
<dbReference type="GO" id="GO:0004567">
    <property type="term" value="F:beta-mannosidase activity"/>
    <property type="evidence" value="ECO:0007669"/>
    <property type="project" value="UniProtKB-EC"/>
</dbReference>
<dbReference type="InterPro" id="IPR041625">
    <property type="entry name" value="Beta-mannosidase_Ig"/>
</dbReference>
<evidence type="ECO:0000256" key="10">
    <source>
        <dbReference type="ARBA" id="ARBA00038429"/>
    </source>
</evidence>
<dbReference type="Gene3D" id="3.20.20.80">
    <property type="entry name" value="Glycosidases"/>
    <property type="match status" value="1"/>
</dbReference>
<dbReference type="InterPro" id="IPR050887">
    <property type="entry name" value="Beta-mannosidase_GH2"/>
</dbReference>
<name>B8CXP2_HALOH</name>
<dbReference type="Gene3D" id="2.60.120.260">
    <property type="entry name" value="Galactose-binding domain-like"/>
    <property type="match status" value="1"/>
</dbReference>
<comment type="catalytic activity">
    <reaction evidence="1">
        <text>Hydrolysis of terminal, non-reducing beta-D-mannose residues in beta-D-mannosides.</text>
        <dbReference type="EC" id="3.2.1.25"/>
    </reaction>
</comment>
<evidence type="ECO:0000256" key="2">
    <source>
        <dbReference type="ARBA" id="ARBA00004613"/>
    </source>
</evidence>
<evidence type="ECO:0000256" key="3">
    <source>
        <dbReference type="ARBA" id="ARBA00004740"/>
    </source>
</evidence>
<evidence type="ECO:0000259" key="16">
    <source>
        <dbReference type="Pfam" id="PF22666"/>
    </source>
</evidence>
<dbReference type="STRING" id="373903.Hore_13110"/>
<accession>B8CXP2</accession>
<keyword evidence="7 17" id="KW-0378">Hydrolase</keyword>
<dbReference type="EMBL" id="CP001098">
    <property type="protein sequence ID" value="ACL70061.1"/>
    <property type="molecule type" value="Genomic_DNA"/>
</dbReference>
<dbReference type="InterPro" id="IPR036156">
    <property type="entry name" value="Beta-gal/glucu_dom_sf"/>
</dbReference>
<dbReference type="RefSeq" id="WP_012636245.1">
    <property type="nucleotide sequence ID" value="NC_011899.1"/>
</dbReference>
<dbReference type="SUPFAM" id="SSF49303">
    <property type="entry name" value="beta-Galactosidase/glucuronidase domain"/>
    <property type="match status" value="3"/>
</dbReference>
<dbReference type="Proteomes" id="UP000000719">
    <property type="component" value="Chromosome"/>
</dbReference>
<dbReference type="InterPro" id="IPR041447">
    <property type="entry name" value="Mannosidase_ig"/>
</dbReference>
<evidence type="ECO:0000259" key="13">
    <source>
        <dbReference type="Pfam" id="PF00703"/>
    </source>
</evidence>
<comment type="similarity">
    <text evidence="10">Belongs to the glycosyl hydrolase 2 family. Beta-mannosidase B subfamily.</text>
</comment>
<dbReference type="GO" id="GO:0005576">
    <property type="term" value="C:extracellular region"/>
    <property type="evidence" value="ECO:0007669"/>
    <property type="project" value="UniProtKB-SubCell"/>
</dbReference>
<dbReference type="Pfam" id="PF22666">
    <property type="entry name" value="Glyco_hydro_2_N2"/>
    <property type="match status" value="1"/>
</dbReference>
<dbReference type="EC" id="3.2.1.25" evidence="5"/>